<organism evidence="2 3">
    <name type="scientific">Aquimarina spongiae</name>
    <dbReference type="NCBI Taxonomy" id="570521"/>
    <lineage>
        <taxon>Bacteria</taxon>
        <taxon>Pseudomonadati</taxon>
        <taxon>Bacteroidota</taxon>
        <taxon>Flavobacteriia</taxon>
        <taxon>Flavobacteriales</taxon>
        <taxon>Flavobacteriaceae</taxon>
        <taxon>Aquimarina</taxon>
    </lineage>
</organism>
<protein>
    <recommendedName>
        <fullName evidence="4">Zinc-dependent peptidase</fullName>
    </recommendedName>
</protein>
<dbReference type="GO" id="GO:0004177">
    <property type="term" value="F:aminopeptidase activity"/>
    <property type="evidence" value="ECO:0007669"/>
    <property type="project" value="TreeGrafter"/>
</dbReference>
<keyword evidence="1" id="KW-0472">Membrane</keyword>
<dbReference type="Proteomes" id="UP000184432">
    <property type="component" value="Unassembled WGS sequence"/>
</dbReference>
<dbReference type="RefSeq" id="WP_084549662.1">
    <property type="nucleotide sequence ID" value="NZ_FQYP01000013.1"/>
</dbReference>
<dbReference type="STRING" id="570521.SAMN04488508_11326"/>
<keyword evidence="1" id="KW-0812">Transmembrane</keyword>
<dbReference type="InterPro" id="IPR042252">
    <property type="entry name" value="MtfA_N"/>
</dbReference>
<dbReference type="EMBL" id="FQYP01000013">
    <property type="protein sequence ID" value="SHJ64267.1"/>
    <property type="molecule type" value="Genomic_DNA"/>
</dbReference>
<dbReference type="PANTHER" id="PTHR30164">
    <property type="entry name" value="MTFA PEPTIDASE"/>
    <property type="match status" value="1"/>
</dbReference>
<dbReference type="GO" id="GO:0005829">
    <property type="term" value="C:cytosol"/>
    <property type="evidence" value="ECO:0007669"/>
    <property type="project" value="TreeGrafter"/>
</dbReference>
<dbReference type="SUPFAM" id="SSF55486">
    <property type="entry name" value="Metalloproteases ('zincins'), catalytic domain"/>
    <property type="match status" value="1"/>
</dbReference>
<dbReference type="OrthoDB" id="9786424at2"/>
<dbReference type="AlphaFoldDB" id="A0A1M6KZ70"/>
<accession>A0A1M6KZ70</accession>
<dbReference type="InterPro" id="IPR010384">
    <property type="entry name" value="MtfA_fam"/>
</dbReference>
<feature type="transmembrane region" description="Helical" evidence="1">
    <location>
        <begin position="126"/>
        <end position="147"/>
    </location>
</feature>
<dbReference type="Gene3D" id="1.10.472.150">
    <property type="entry name" value="Glucose-regulated metallo-peptidase M90, N-terminal domain"/>
    <property type="match status" value="1"/>
</dbReference>
<dbReference type="GO" id="GO:0008237">
    <property type="term" value="F:metallopeptidase activity"/>
    <property type="evidence" value="ECO:0007669"/>
    <property type="project" value="InterPro"/>
</dbReference>
<evidence type="ECO:0008006" key="4">
    <source>
        <dbReference type="Google" id="ProtNLM"/>
    </source>
</evidence>
<dbReference type="CDD" id="cd20170">
    <property type="entry name" value="Peptidase_M90-like"/>
    <property type="match status" value="1"/>
</dbReference>
<feature type="transmembrane region" description="Helical" evidence="1">
    <location>
        <begin position="20"/>
        <end position="42"/>
    </location>
</feature>
<proteinExistence type="predicted"/>
<sequence>MNYHVFSLLVLQEEEVSNSILQNIIGVVVTVGIVSICVYYVLRYMESVYYKHKQKPYFIHFYPSLKKLPSYLEEFLEENDFYKSLDKKRRKYFEHRCARFLEEIRFVGREGLVVDGFMKMQITMMFIQLTFGMRHYLLAYLSTIILYPKSFYSILNQTENIGEFNPRSKALALSWKHFLKGKQNKDHGRNLGVHEITHAIHYNSIKKNDISSEIFYDTFLELEEYLGAIEIRKQIVEANLLREYAFTDKFEFIAVLIEVFMESPDKLKAKFPNIYEYVVRMLNFRYFEELH</sequence>
<gene>
    <name evidence="2" type="ORF">SAMN04488508_11326</name>
</gene>
<name>A0A1M6KZ70_9FLAO</name>
<dbReference type="PANTHER" id="PTHR30164:SF2">
    <property type="entry name" value="PROTEIN MTFA"/>
    <property type="match status" value="1"/>
</dbReference>
<dbReference type="InterPro" id="IPR024079">
    <property type="entry name" value="MetalloPept_cat_dom_sf"/>
</dbReference>
<keyword evidence="3" id="KW-1185">Reference proteome</keyword>
<dbReference type="Pfam" id="PF06167">
    <property type="entry name" value="Peptidase_M90"/>
    <property type="match status" value="1"/>
</dbReference>
<evidence type="ECO:0000256" key="1">
    <source>
        <dbReference type="SAM" id="Phobius"/>
    </source>
</evidence>
<evidence type="ECO:0000313" key="2">
    <source>
        <dbReference type="EMBL" id="SHJ64267.1"/>
    </source>
</evidence>
<keyword evidence="1" id="KW-1133">Transmembrane helix</keyword>
<reference evidence="3" key="1">
    <citation type="submission" date="2016-11" db="EMBL/GenBank/DDBJ databases">
        <authorList>
            <person name="Varghese N."/>
            <person name="Submissions S."/>
        </authorList>
    </citation>
    <scope>NUCLEOTIDE SEQUENCE [LARGE SCALE GENOMIC DNA]</scope>
    <source>
        <strain evidence="3">DSM 22623</strain>
    </source>
</reference>
<dbReference type="Gene3D" id="3.40.390.10">
    <property type="entry name" value="Collagenase (Catalytic Domain)"/>
    <property type="match status" value="1"/>
</dbReference>
<evidence type="ECO:0000313" key="3">
    <source>
        <dbReference type="Proteomes" id="UP000184432"/>
    </source>
</evidence>